<comment type="caution">
    <text evidence="1">The sequence shown here is derived from an EMBL/GenBank/DDBJ whole genome shotgun (WGS) entry which is preliminary data.</text>
</comment>
<dbReference type="Proteomes" id="UP001530293">
    <property type="component" value="Unassembled WGS sequence"/>
</dbReference>
<evidence type="ECO:0000313" key="1">
    <source>
        <dbReference type="EMBL" id="KAL3757913.1"/>
    </source>
</evidence>
<reference evidence="1 2" key="1">
    <citation type="submission" date="2024-10" db="EMBL/GenBank/DDBJ databases">
        <title>Updated reference genomes for cyclostephanoid diatoms.</title>
        <authorList>
            <person name="Roberts W.R."/>
            <person name="Alverson A.J."/>
        </authorList>
    </citation>
    <scope>NUCLEOTIDE SEQUENCE [LARGE SCALE GENOMIC DNA]</scope>
    <source>
        <strain evidence="1 2">AJA232-27</strain>
    </source>
</reference>
<accession>A0ABD3M4X3</accession>
<protein>
    <submittedName>
        <fullName evidence="1">Uncharacterized protein</fullName>
    </submittedName>
</protein>
<dbReference type="AlphaFoldDB" id="A0ABD3M4X3"/>
<name>A0ABD3M4X3_9STRA</name>
<keyword evidence="2" id="KW-1185">Reference proteome</keyword>
<gene>
    <name evidence="1" type="ORF">ACHAWU_002833</name>
</gene>
<evidence type="ECO:0000313" key="2">
    <source>
        <dbReference type="Proteomes" id="UP001530293"/>
    </source>
</evidence>
<proteinExistence type="predicted"/>
<dbReference type="EMBL" id="JALLBG020000247">
    <property type="protein sequence ID" value="KAL3757913.1"/>
    <property type="molecule type" value="Genomic_DNA"/>
</dbReference>
<organism evidence="1 2">
    <name type="scientific">Discostella pseudostelligera</name>
    <dbReference type="NCBI Taxonomy" id="259834"/>
    <lineage>
        <taxon>Eukaryota</taxon>
        <taxon>Sar</taxon>
        <taxon>Stramenopiles</taxon>
        <taxon>Ochrophyta</taxon>
        <taxon>Bacillariophyta</taxon>
        <taxon>Coscinodiscophyceae</taxon>
        <taxon>Thalassiosirophycidae</taxon>
        <taxon>Stephanodiscales</taxon>
        <taxon>Stephanodiscaceae</taxon>
        <taxon>Discostella</taxon>
    </lineage>
</organism>
<sequence>MRTITQLSKVDFLTGGEFEDMVFEGRTDDSGVAIFKVYLGMVTTSSYNFCVDNADIVESCSTTSKLITRVCNTSPNCTGAKPSKSILWPPNHKFHDITINGVSDVDGDSANIRIASIYSDEETATASGAGGAIHAPDAYGVGTNTALLRADRSGVAPHNGRVYTIGFAATDGRGGACNGVVEVGVPHDKKDIPVNDGPLYDATI</sequence>